<sequence length="284" mass="30011">MSELVTGEAVVLELRLARPATRALALGVDLLIEAAIFTALLIPVGLTIGGRLSSSMVTALILIGMVGTFVGYNTVMETLTRGKTVGKYALGLRVVRDDGGPVRFRHAFVRALAGFVVDFFGTSGVVGFTTAMMSSRGKRVGDMLAGTVVVRERAPQAPDPLPDIPPQLVSWASMAELSRVPDDLALSTRSFLSRYAELQPAAREALGGRLAGTMAQYVSPPPPPGTPAWAYLAAVLGERSRRAFGRAPQQQAAPPQPPPFQPPQPPQPPPQQQPPDSGGFAAPR</sequence>
<feature type="domain" description="RDD" evidence="7">
    <location>
        <begin position="17"/>
        <end position="146"/>
    </location>
</feature>
<organism evidence="8 9">
    <name type="scientific">Tenggerimyces flavus</name>
    <dbReference type="NCBI Taxonomy" id="1708749"/>
    <lineage>
        <taxon>Bacteria</taxon>
        <taxon>Bacillati</taxon>
        <taxon>Actinomycetota</taxon>
        <taxon>Actinomycetes</taxon>
        <taxon>Propionibacteriales</taxon>
        <taxon>Nocardioidaceae</taxon>
        <taxon>Tenggerimyces</taxon>
    </lineage>
</organism>
<keyword evidence="4 6" id="KW-0472">Membrane</keyword>
<evidence type="ECO:0000256" key="6">
    <source>
        <dbReference type="SAM" id="Phobius"/>
    </source>
</evidence>
<keyword evidence="3 6" id="KW-1133">Transmembrane helix</keyword>
<feature type="transmembrane region" description="Helical" evidence="6">
    <location>
        <begin position="107"/>
        <end position="129"/>
    </location>
</feature>
<evidence type="ECO:0000256" key="3">
    <source>
        <dbReference type="ARBA" id="ARBA00022989"/>
    </source>
</evidence>
<evidence type="ECO:0000256" key="1">
    <source>
        <dbReference type="ARBA" id="ARBA00004141"/>
    </source>
</evidence>
<gene>
    <name evidence="8" type="ORF">ACFOUW_35980</name>
</gene>
<evidence type="ECO:0000256" key="4">
    <source>
        <dbReference type="ARBA" id="ARBA00023136"/>
    </source>
</evidence>
<comment type="caution">
    <text evidence="8">The sequence shown here is derived from an EMBL/GenBank/DDBJ whole genome shotgun (WGS) entry which is preliminary data.</text>
</comment>
<evidence type="ECO:0000256" key="5">
    <source>
        <dbReference type="SAM" id="MobiDB-lite"/>
    </source>
</evidence>
<keyword evidence="2 6" id="KW-0812">Transmembrane</keyword>
<feature type="transmembrane region" description="Helical" evidence="6">
    <location>
        <begin position="23"/>
        <end position="44"/>
    </location>
</feature>
<name>A0ABV7YPZ9_9ACTN</name>
<dbReference type="PANTHER" id="PTHR38480:SF1">
    <property type="entry name" value="SLR0254 PROTEIN"/>
    <property type="match status" value="1"/>
</dbReference>
<evidence type="ECO:0000313" key="9">
    <source>
        <dbReference type="Proteomes" id="UP001595699"/>
    </source>
</evidence>
<keyword evidence="9" id="KW-1185">Reference proteome</keyword>
<dbReference type="RefSeq" id="WP_205117897.1">
    <property type="nucleotide sequence ID" value="NZ_JAFBCM010000001.1"/>
</dbReference>
<comment type="subcellular location">
    <subcellularLocation>
        <location evidence="1">Membrane</location>
        <topology evidence="1">Multi-pass membrane protein</topology>
    </subcellularLocation>
</comment>
<feature type="transmembrane region" description="Helical" evidence="6">
    <location>
        <begin position="56"/>
        <end position="75"/>
    </location>
</feature>
<dbReference type="EMBL" id="JBHRZH010000051">
    <property type="protein sequence ID" value="MFC3766274.1"/>
    <property type="molecule type" value="Genomic_DNA"/>
</dbReference>
<reference evidence="9" key="1">
    <citation type="journal article" date="2019" name="Int. J. Syst. Evol. Microbiol.">
        <title>The Global Catalogue of Microorganisms (GCM) 10K type strain sequencing project: providing services to taxonomists for standard genome sequencing and annotation.</title>
        <authorList>
            <consortium name="The Broad Institute Genomics Platform"/>
            <consortium name="The Broad Institute Genome Sequencing Center for Infectious Disease"/>
            <person name="Wu L."/>
            <person name="Ma J."/>
        </authorList>
    </citation>
    <scope>NUCLEOTIDE SEQUENCE [LARGE SCALE GENOMIC DNA]</scope>
    <source>
        <strain evidence="9">CGMCC 4.7241</strain>
    </source>
</reference>
<dbReference type="Pfam" id="PF06271">
    <property type="entry name" value="RDD"/>
    <property type="match status" value="1"/>
</dbReference>
<evidence type="ECO:0000259" key="7">
    <source>
        <dbReference type="Pfam" id="PF06271"/>
    </source>
</evidence>
<dbReference type="PANTHER" id="PTHR38480">
    <property type="entry name" value="SLR0254 PROTEIN"/>
    <property type="match status" value="1"/>
</dbReference>
<proteinExistence type="predicted"/>
<protein>
    <submittedName>
        <fullName evidence="8">RDD family protein</fullName>
    </submittedName>
</protein>
<dbReference type="Proteomes" id="UP001595699">
    <property type="component" value="Unassembled WGS sequence"/>
</dbReference>
<feature type="region of interest" description="Disordered" evidence="5">
    <location>
        <begin position="240"/>
        <end position="284"/>
    </location>
</feature>
<dbReference type="InterPro" id="IPR010432">
    <property type="entry name" value="RDD"/>
</dbReference>
<feature type="compositionally biased region" description="Pro residues" evidence="5">
    <location>
        <begin position="254"/>
        <end position="273"/>
    </location>
</feature>
<evidence type="ECO:0000256" key="2">
    <source>
        <dbReference type="ARBA" id="ARBA00022692"/>
    </source>
</evidence>
<accession>A0ABV7YPZ9</accession>
<evidence type="ECO:0000313" key="8">
    <source>
        <dbReference type="EMBL" id="MFC3766274.1"/>
    </source>
</evidence>